<dbReference type="Proteomes" id="UP000625316">
    <property type="component" value="Unassembled WGS sequence"/>
</dbReference>
<keyword evidence="2" id="KW-1185">Reference proteome</keyword>
<proteinExistence type="predicted"/>
<dbReference type="EMBL" id="JADEXQ010000070">
    <property type="protein sequence ID" value="MBE9031608.1"/>
    <property type="molecule type" value="Genomic_DNA"/>
</dbReference>
<evidence type="ECO:0000313" key="2">
    <source>
        <dbReference type="Proteomes" id="UP000625316"/>
    </source>
</evidence>
<name>A0A928Z5L9_9CYAN</name>
<gene>
    <name evidence="1" type="ORF">IQ266_17890</name>
</gene>
<organism evidence="1 2">
    <name type="scientific">Romeriopsis navalis LEGE 11480</name>
    <dbReference type="NCBI Taxonomy" id="2777977"/>
    <lineage>
        <taxon>Bacteria</taxon>
        <taxon>Bacillati</taxon>
        <taxon>Cyanobacteriota</taxon>
        <taxon>Cyanophyceae</taxon>
        <taxon>Leptolyngbyales</taxon>
        <taxon>Leptolyngbyaceae</taxon>
        <taxon>Romeriopsis</taxon>
        <taxon>Romeriopsis navalis</taxon>
    </lineage>
</organism>
<dbReference type="RefSeq" id="WP_264326436.1">
    <property type="nucleotide sequence ID" value="NZ_JADEXQ010000070.1"/>
</dbReference>
<sequence>MQTLIKFQSSLNGQTVVQGAQFVQLTQQVGCATDKVFLEPHEAIAVAHAILRKYQPTDVATSSTKPYGQTQQLTTLV</sequence>
<protein>
    <submittedName>
        <fullName evidence="1">Uncharacterized protein</fullName>
    </submittedName>
</protein>
<dbReference type="AlphaFoldDB" id="A0A928Z5L9"/>
<evidence type="ECO:0000313" key="1">
    <source>
        <dbReference type="EMBL" id="MBE9031608.1"/>
    </source>
</evidence>
<comment type="caution">
    <text evidence="1">The sequence shown here is derived from an EMBL/GenBank/DDBJ whole genome shotgun (WGS) entry which is preliminary data.</text>
</comment>
<reference evidence="1" key="1">
    <citation type="submission" date="2020-10" db="EMBL/GenBank/DDBJ databases">
        <authorList>
            <person name="Castelo-Branco R."/>
            <person name="Eusebio N."/>
            <person name="Adriana R."/>
            <person name="Vieira A."/>
            <person name="Brugerolle De Fraissinette N."/>
            <person name="Rezende De Castro R."/>
            <person name="Schneider M.P."/>
            <person name="Vasconcelos V."/>
            <person name="Leao P.N."/>
        </authorList>
    </citation>
    <scope>NUCLEOTIDE SEQUENCE</scope>
    <source>
        <strain evidence="1">LEGE 11480</strain>
    </source>
</reference>
<accession>A0A928Z5L9</accession>